<evidence type="ECO:0000256" key="5">
    <source>
        <dbReference type="ARBA" id="ARBA00022793"/>
    </source>
</evidence>
<evidence type="ECO:0000313" key="14">
    <source>
        <dbReference type="Proteomes" id="UP000219356"/>
    </source>
</evidence>
<dbReference type="AlphaFoldDB" id="A0A285P759"/>
<evidence type="ECO:0000256" key="10">
    <source>
        <dbReference type="ARBA" id="ARBA00023264"/>
    </source>
</evidence>
<dbReference type="UniPathway" id="UPA00558"/>
<evidence type="ECO:0000313" key="13">
    <source>
        <dbReference type="EMBL" id="SNZ15711.1"/>
    </source>
</evidence>
<evidence type="ECO:0000256" key="4">
    <source>
        <dbReference type="ARBA" id="ARBA00022516"/>
    </source>
</evidence>
<dbReference type="EC" id="4.1.1.65" evidence="3"/>
<protein>
    <recommendedName>
        <fullName evidence="3">phosphatidylserine decarboxylase</fullName>
        <ecNumber evidence="3">4.1.1.65</ecNumber>
    </recommendedName>
</protein>
<dbReference type="InterPro" id="IPR033177">
    <property type="entry name" value="PSD-B"/>
</dbReference>
<keyword evidence="8" id="KW-0594">Phospholipid biosynthesis</keyword>
<dbReference type="RefSeq" id="WP_097042954.1">
    <property type="nucleotide sequence ID" value="NZ_OBEK01000004.1"/>
</dbReference>
<sequence>MLKLSLKIFVELTGNKYLSRALAAYTSSKYSRLLVPLFASVYKLNKDDMRYPLSSYTSLQALFTRQLKPGIRPIDAHTSIAVSPVDGVISDYGTIKDGTTVPVKGLQLSVSELLGGEKHAASFDGGKFIVIYLSPQHYHRIHSPVNGRVINSRTLGGKSYPVNKWGLRYGTRPLSTNFRKITEVDIDSQKCAIVAVGALNVNSIHITNQSDKLEKGEEIGFFSFGSTVILLFENMTFSALTPNQSIKVGEKIGTIS</sequence>
<evidence type="ECO:0000256" key="6">
    <source>
        <dbReference type="ARBA" id="ARBA00023098"/>
    </source>
</evidence>
<dbReference type="NCBIfam" id="NF002853">
    <property type="entry name" value="PRK03140.1"/>
    <property type="match status" value="1"/>
</dbReference>
<evidence type="ECO:0000256" key="2">
    <source>
        <dbReference type="ARBA" id="ARBA00005189"/>
    </source>
</evidence>
<keyword evidence="6" id="KW-0443">Lipid metabolism</keyword>
<keyword evidence="7" id="KW-0865">Zymogen</keyword>
<evidence type="ECO:0000256" key="11">
    <source>
        <dbReference type="ARBA" id="ARBA00023317"/>
    </source>
</evidence>
<dbReference type="InterPro" id="IPR003817">
    <property type="entry name" value="PS_Dcarbxylase"/>
</dbReference>
<dbReference type="Pfam" id="PF02666">
    <property type="entry name" value="PS_Dcarbxylase"/>
    <property type="match status" value="1"/>
</dbReference>
<keyword evidence="11" id="KW-0670">Pyruvate</keyword>
<evidence type="ECO:0000256" key="7">
    <source>
        <dbReference type="ARBA" id="ARBA00023145"/>
    </source>
</evidence>
<dbReference type="OrthoDB" id="9802030at2"/>
<dbReference type="GO" id="GO:0004609">
    <property type="term" value="F:phosphatidylserine decarboxylase activity"/>
    <property type="evidence" value="ECO:0007669"/>
    <property type="project" value="UniProtKB-EC"/>
</dbReference>
<name>A0A285P759_9BACI</name>
<dbReference type="PANTHER" id="PTHR10067:SF6">
    <property type="entry name" value="PHOSPHATIDYLSERINE DECARBOXYLASE PROENZYME, MITOCHONDRIAL"/>
    <property type="match status" value="1"/>
</dbReference>
<comment type="pathway">
    <text evidence="2">Lipid metabolism.</text>
</comment>
<evidence type="ECO:0000256" key="1">
    <source>
        <dbReference type="ARBA" id="ARBA00001928"/>
    </source>
</evidence>
<comment type="pathway">
    <text evidence="12">Phospholipid metabolism; phosphatidylethanolamine biosynthesis.</text>
</comment>
<evidence type="ECO:0000256" key="12">
    <source>
        <dbReference type="ARBA" id="ARBA00024326"/>
    </source>
</evidence>
<keyword evidence="9" id="KW-0456">Lyase</keyword>
<dbReference type="PANTHER" id="PTHR10067">
    <property type="entry name" value="PHOSPHATIDYLSERINE DECARBOXYLASE"/>
    <property type="match status" value="1"/>
</dbReference>
<proteinExistence type="predicted"/>
<evidence type="ECO:0000256" key="9">
    <source>
        <dbReference type="ARBA" id="ARBA00023239"/>
    </source>
</evidence>
<dbReference type="Proteomes" id="UP000219356">
    <property type="component" value="Unassembled WGS sequence"/>
</dbReference>
<reference evidence="14" key="1">
    <citation type="submission" date="2017-09" db="EMBL/GenBank/DDBJ databases">
        <authorList>
            <person name="Varghese N."/>
            <person name="Submissions S."/>
        </authorList>
    </citation>
    <scope>NUCLEOTIDE SEQUENCE [LARGE SCALE GENOMIC DNA]</scope>
    <source>
        <strain evidence="14">CGMCC 1.8913</strain>
    </source>
</reference>
<keyword evidence="4" id="KW-0444">Lipid biosynthesis</keyword>
<keyword evidence="5" id="KW-0210">Decarboxylase</keyword>
<gene>
    <name evidence="13" type="ORF">SAMN05421503_2725</name>
</gene>
<dbReference type="EMBL" id="OBEK01000004">
    <property type="protein sequence ID" value="SNZ15711.1"/>
    <property type="molecule type" value="Genomic_DNA"/>
</dbReference>
<evidence type="ECO:0000256" key="8">
    <source>
        <dbReference type="ARBA" id="ARBA00023209"/>
    </source>
</evidence>
<keyword evidence="14" id="KW-1185">Reference proteome</keyword>
<evidence type="ECO:0000256" key="3">
    <source>
        <dbReference type="ARBA" id="ARBA00012243"/>
    </source>
</evidence>
<organism evidence="13 14">
    <name type="scientific">Terribacillus aidingensis</name>
    <dbReference type="NCBI Taxonomy" id="586416"/>
    <lineage>
        <taxon>Bacteria</taxon>
        <taxon>Bacillati</taxon>
        <taxon>Bacillota</taxon>
        <taxon>Bacilli</taxon>
        <taxon>Bacillales</taxon>
        <taxon>Bacillaceae</taxon>
        <taxon>Terribacillus</taxon>
    </lineage>
</organism>
<dbReference type="NCBIfam" id="TIGR00163">
    <property type="entry name" value="PS_decarb"/>
    <property type="match status" value="1"/>
</dbReference>
<dbReference type="GO" id="GO:0006646">
    <property type="term" value="P:phosphatidylethanolamine biosynthetic process"/>
    <property type="evidence" value="ECO:0007669"/>
    <property type="project" value="UniProtKB-UniPathway"/>
</dbReference>
<keyword evidence="10" id="KW-1208">Phospholipid metabolism</keyword>
<comment type="cofactor">
    <cofactor evidence="1">
        <name>pyruvate</name>
        <dbReference type="ChEBI" id="CHEBI:15361"/>
    </cofactor>
</comment>
<accession>A0A285P759</accession>